<keyword evidence="4 6" id="KW-0067">ATP-binding</keyword>
<feature type="binding site" evidence="6">
    <location>
        <position position="48"/>
    </location>
    <ligand>
        <name>ATP</name>
        <dbReference type="ChEBI" id="CHEBI:30616"/>
    </ligand>
</feature>
<feature type="domain" description="Protein kinase" evidence="8">
    <location>
        <begin position="19"/>
        <end position="416"/>
    </location>
</feature>
<protein>
    <recommendedName>
        <fullName evidence="8">Protein kinase domain-containing protein</fullName>
    </recommendedName>
</protein>
<evidence type="ECO:0000256" key="3">
    <source>
        <dbReference type="ARBA" id="ARBA00022777"/>
    </source>
</evidence>
<evidence type="ECO:0000256" key="6">
    <source>
        <dbReference type="PROSITE-ProRule" id="PRU10141"/>
    </source>
</evidence>
<dbReference type="InterPro" id="IPR050339">
    <property type="entry name" value="CC_SR_Kinase"/>
</dbReference>
<dbReference type="GO" id="GO:0005634">
    <property type="term" value="C:nucleus"/>
    <property type="evidence" value="ECO:0007669"/>
    <property type="project" value="TreeGrafter"/>
</dbReference>
<dbReference type="Pfam" id="PF00069">
    <property type="entry name" value="Pkinase"/>
    <property type="match status" value="2"/>
</dbReference>
<dbReference type="Proteomes" id="UP000681720">
    <property type="component" value="Unassembled WGS sequence"/>
</dbReference>
<dbReference type="GO" id="GO:0005524">
    <property type="term" value="F:ATP binding"/>
    <property type="evidence" value="ECO:0007669"/>
    <property type="project" value="UniProtKB-UniRule"/>
</dbReference>
<dbReference type="InterPro" id="IPR017441">
    <property type="entry name" value="Protein_kinase_ATP_BS"/>
</dbReference>
<accession>A0A816EVS2</accession>
<feature type="compositionally biased region" description="Low complexity" evidence="7">
    <location>
        <begin position="141"/>
        <end position="153"/>
    </location>
</feature>
<dbReference type="GO" id="GO:0005737">
    <property type="term" value="C:cytoplasm"/>
    <property type="evidence" value="ECO:0007669"/>
    <property type="project" value="TreeGrafter"/>
</dbReference>
<dbReference type="InterPro" id="IPR008271">
    <property type="entry name" value="Ser/Thr_kinase_AS"/>
</dbReference>
<dbReference type="Proteomes" id="UP000663834">
    <property type="component" value="Unassembled WGS sequence"/>
</dbReference>
<evidence type="ECO:0000313" key="10">
    <source>
        <dbReference type="EMBL" id="CAF3780297.1"/>
    </source>
</evidence>
<proteinExistence type="inferred from homology"/>
<evidence type="ECO:0000259" key="8">
    <source>
        <dbReference type="PROSITE" id="PS50011"/>
    </source>
</evidence>
<dbReference type="PANTHER" id="PTHR11042">
    <property type="entry name" value="EUKARYOTIC TRANSLATION INITIATION FACTOR 2-ALPHA KINASE EIF2-ALPHA KINASE -RELATED"/>
    <property type="match status" value="1"/>
</dbReference>
<dbReference type="EMBL" id="CAJOBJ010000002">
    <property type="protein sequence ID" value="CAF3780297.1"/>
    <property type="molecule type" value="Genomic_DNA"/>
</dbReference>
<dbReference type="Gene3D" id="3.30.200.20">
    <property type="entry name" value="Phosphorylase Kinase, domain 1"/>
    <property type="match status" value="1"/>
</dbReference>
<evidence type="ECO:0000256" key="5">
    <source>
        <dbReference type="ARBA" id="ARBA00037982"/>
    </source>
</evidence>
<gene>
    <name evidence="10" type="ORF">GIL414_LOCUS20</name>
    <name evidence="9" type="ORF">KQP761_LOCUS29999</name>
</gene>
<dbReference type="InterPro" id="IPR000719">
    <property type="entry name" value="Prot_kinase_dom"/>
</dbReference>
<keyword evidence="2 6" id="KW-0547">Nucleotide-binding</keyword>
<name>A0A816EVS2_9BILA</name>
<dbReference type="AlphaFoldDB" id="A0A816EVS2"/>
<dbReference type="InterPro" id="IPR011009">
    <property type="entry name" value="Kinase-like_dom_sf"/>
</dbReference>
<dbReference type="PROSITE" id="PS00107">
    <property type="entry name" value="PROTEIN_KINASE_ATP"/>
    <property type="match status" value="1"/>
</dbReference>
<organism evidence="9 11">
    <name type="scientific">Rotaria magnacalcarata</name>
    <dbReference type="NCBI Taxonomy" id="392030"/>
    <lineage>
        <taxon>Eukaryota</taxon>
        <taxon>Metazoa</taxon>
        <taxon>Spiralia</taxon>
        <taxon>Gnathifera</taxon>
        <taxon>Rotifera</taxon>
        <taxon>Eurotatoria</taxon>
        <taxon>Bdelloidea</taxon>
        <taxon>Philodinida</taxon>
        <taxon>Philodinidae</taxon>
        <taxon>Rotaria</taxon>
    </lineage>
</organism>
<sequence length="776" mass="89617">MSMDSSSENNRHSRSFRDFEDPQLIGRGGFGQVFAATHKYDRRRCAIKCVKLTSENKDDALKEVRVLVTLSHENVIRYITTWVDSDCSHSAAGEAAEFPSSGFHEDSTQNSLSEKFSAMTTSDKNNPVSKDDDNRFDDTSSDTTSTNNTADRTSQSDRSENNNNISTEMSFNVTQDTSSVNSSYVEVTSPKKTSVQSIEYLYIVTELCHNHTLHDRLQPEYRHENSIDRLRGLEIFYQIVNGMTYIHEHAQKLIHRDLKPANIFFSLPYGTAVKIGDFGLAKTIAMNETECDSSELDDGVENSQTSDEKWKYSSTNPKHGTPSYISPEQLRDEQPTQKVDIYAMGLILLELLYPISTGCERKIILDNARKASMILPIDFNEKNENKIAYSSLIRRLIIHDKDLRPTSSELQRNKKFDIDKEDYNTLKNGVQRTAACSIATEPKPDFIRNSSDIRISIERTLCTAYENQILLSSHDVQFGVFDVCNKYNVILLLEQNKLKLFNNQKRIDMLPGFDDKDIGFISCIHWCSFLDKFLILCNYRLYTLSLKLDKETSLVKLGRLAHINQIRAYHDKKFALEASSRGTQQATHIQERLRFITISPSPDHYLFLNYAYHTVEQWNMNSWQVLRKWPITDIGYNEKDEVRLITCSNDGTYLAMNVWLKSTHWIIDFKKIDSNMTHMKRINMSLNSLPLYHKIQIPFEEDQWLIINENNQFQIVYANSNDENMTPIRTEHVLPSRNSNVYLRFFRNNEYLIVGTVIGDGENRRGVLNFHKVIYQ</sequence>
<dbReference type="OrthoDB" id="341578at2759"/>
<dbReference type="GO" id="GO:0004672">
    <property type="term" value="F:protein kinase activity"/>
    <property type="evidence" value="ECO:0007669"/>
    <property type="project" value="InterPro"/>
</dbReference>
<dbReference type="SMART" id="SM00220">
    <property type="entry name" value="S_TKc"/>
    <property type="match status" value="1"/>
</dbReference>
<feature type="compositionally biased region" description="Basic and acidic residues" evidence="7">
    <location>
        <begin position="129"/>
        <end position="138"/>
    </location>
</feature>
<feature type="region of interest" description="Disordered" evidence="7">
    <location>
        <begin position="291"/>
        <end position="331"/>
    </location>
</feature>
<dbReference type="InterPro" id="IPR036322">
    <property type="entry name" value="WD40_repeat_dom_sf"/>
</dbReference>
<reference evidence="9" key="1">
    <citation type="submission" date="2021-02" db="EMBL/GenBank/DDBJ databases">
        <authorList>
            <person name="Nowell W R."/>
        </authorList>
    </citation>
    <scope>NUCLEOTIDE SEQUENCE</scope>
</reference>
<evidence type="ECO:0000256" key="1">
    <source>
        <dbReference type="ARBA" id="ARBA00022679"/>
    </source>
</evidence>
<evidence type="ECO:0000256" key="2">
    <source>
        <dbReference type="ARBA" id="ARBA00022741"/>
    </source>
</evidence>
<dbReference type="PROSITE" id="PS00108">
    <property type="entry name" value="PROTEIN_KINASE_ST"/>
    <property type="match status" value="1"/>
</dbReference>
<dbReference type="PROSITE" id="PS50011">
    <property type="entry name" value="PROTEIN_KINASE_DOM"/>
    <property type="match status" value="1"/>
</dbReference>
<comment type="caution">
    <text evidence="9">The sequence shown here is derived from an EMBL/GenBank/DDBJ whole genome shotgun (WGS) entry which is preliminary data.</text>
</comment>
<dbReference type="SUPFAM" id="SSF56112">
    <property type="entry name" value="Protein kinase-like (PK-like)"/>
    <property type="match status" value="1"/>
</dbReference>
<evidence type="ECO:0000256" key="4">
    <source>
        <dbReference type="ARBA" id="ARBA00022840"/>
    </source>
</evidence>
<feature type="compositionally biased region" description="Acidic residues" evidence="7">
    <location>
        <begin position="291"/>
        <end position="300"/>
    </location>
</feature>
<keyword evidence="1" id="KW-0808">Transferase</keyword>
<dbReference type="Gene3D" id="1.10.510.10">
    <property type="entry name" value="Transferase(Phosphotransferase) domain 1"/>
    <property type="match status" value="1"/>
</dbReference>
<feature type="compositionally biased region" description="Polar residues" evidence="7">
    <location>
        <begin position="119"/>
        <end position="128"/>
    </location>
</feature>
<dbReference type="SUPFAM" id="SSF50978">
    <property type="entry name" value="WD40 repeat-like"/>
    <property type="match status" value="1"/>
</dbReference>
<comment type="similarity">
    <text evidence="5">Belongs to the protein kinase superfamily. Ser/Thr protein kinase family. GCN2 subfamily.</text>
</comment>
<feature type="compositionally biased region" description="Polar residues" evidence="7">
    <location>
        <begin position="312"/>
        <end position="326"/>
    </location>
</feature>
<evidence type="ECO:0000313" key="9">
    <source>
        <dbReference type="EMBL" id="CAF1651172.1"/>
    </source>
</evidence>
<feature type="region of interest" description="Disordered" evidence="7">
    <location>
        <begin position="119"/>
        <end position="165"/>
    </location>
</feature>
<keyword evidence="3" id="KW-0418">Kinase</keyword>
<dbReference type="EMBL" id="CAJNOW010016610">
    <property type="protein sequence ID" value="CAF1651172.1"/>
    <property type="molecule type" value="Genomic_DNA"/>
</dbReference>
<evidence type="ECO:0000313" key="11">
    <source>
        <dbReference type="Proteomes" id="UP000663834"/>
    </source>
</evidence>
<evidence type="ECO:0000256" key="7">
    <source>
        <dbReference type="SAM" id="MobiDB-lite"/>
    </source>
</evidence>